<reference evidence="3 4" key="1">
    <citation type="submission" date="2016-10" db="EMBL/GenBank/DDBJ databases">
        <authorList>
            <person name="de Groot N.N."/>
        </authorList>
    </citation>
    <scope>NUCLEOTIDE SEQUENCE [LARGE SCALE GENOMIC DNA]</scope>
    <source>
        <strain evidence="3 4">CGMCC 1.7056</strain>
    </source>
</reference>
<protein>
    <recommendedName>
        <fullName evidence="5">Glycoprotein</fullName>
    </recommendedName>
</protein>
<keyword evidence="2" id="KW-1133">Transmembrane helix</keyword>
<evidence type="ECO:0000313" key="4">
    <source>
        <dbReference type="Proteomes" id="UP000198832"/>
    </source>
</evidence>
<feature type="region of interest" description="Disordered" evidence="1">
    <location>
        <begin position="738"/>
        <end position="758"/>
    </location>
</feature>
<organism evidence="3 4">
    <name type="scientific">Nocardioides terrae</name>
    <dbReference type="NCBI Taxonomy" id="574651"/>
    <lineage>
        <taxon>Bacteria</taxon>
        <taxon>Bacillati</taxon>
        <taxon>Actinomycetota</taxon>
        <taxon>Actinomycetes</taxon>
        <taxon>Propionibacteriales</taxon>
        <taxon>Nocardioidaceae</taxon>
        <taxon>Nocardioides</taxon>
    </lineage>
</organism>
<dbReference type="EMBL" id="FOLB01000014">
    <property type="protein sequence ID" value="SFC90750.1"/>
    <property type="molecule type" value="Genomic_DNA"/>
</dbReference>
<dbReference type="Proteomes" id="UP000198832">
    <property type="component" value="Unassembled WGS sequence"/>
</dbReference>
<dbReference type="STRING" id="574651.SAMN04487968_11415"/>
<evidence type="ECO:0000256" key="1">
    <source>
        <dbReference type="SAM" id="MobiDB-lite"/>
    </source>
</evidence>
<keyword evidence="2" id="KW-0472">Membrane</keyword>
<evidence type="ECO:0000256" key="2">
    <source>
        <dbReference type="SAM" id="Phobius"/>
    </source>
</evidence>
<dbReference type="AlphaFoldDB" id="A0A1I1NAJ6"/>
<feature type="compositionally biased region" description="Pro residues" evidence="1">
    <location>
        <begin position="309"/>
        <end position="321"/>
    </location>
</feature>
<proteinExistence type="predicted"/>
<accession>A0A1I1NAJ6</accession>
<sequence length="758" mass="78387">MPDRRARPRHFGMDAATAVILASMPRPRAALRRARTAALIAVIGGLLSVFAGLVPSPAYAARKVGETTPLTVTIDSLSPSAIAPRRKGTITVTGTVTNTDDAPWVGVALYPFASASPMTTTAELAEAARSEETVEVGDRILADKVDVGDLEPGQTARYTIVVPRRDLVDSSGVPVTAPGVYWFGVHALGSGPEGNDDRAHGRARTFLPLLPANTPPVRAAVIAPLRVHIVRSPDGRLAPIDAWQRLLSSTGRLGRARATGTSVGGSTLSWLVDPAVLDALRQLAAGNPPRDISPTDKPADGATGSPSPTAAPSPSASPTPEPDPETATVAALASSWLDAMVPVLQRSEVLALPYGDLDLSAAASRDPDIYETARTRSISLVEDLDIPATQVNAAPRGLQSQAALRMGDPATPTVLSSAALPDELGWGTESTPAVVDANGRRLVVSSAGAGEGGPGPGDPQADVPLRQRILAEAAVRAIDPARPPLVVTLPQRWNPENPTAFVTGLAQPWLELAGLSAAVSGQVAPAVDPADVDYPTAASRDEQPAGRFTSAEALIRTGRTLQRVLTRNDTVASEVVDEALTNLSYSARGSVGDASAASRGWMLAQLGQIRIEGPDGLTLSGSSGRFPATVVNGLDQPVTVAIRAASDPGIDIRAPKSVQVAANSRVTVSINARGARAGVHNVALQVYDSDRTPLGGSVQVSLRAAQVSNIIWLFLGVGGALLFGAIGVRVVRRLRASRGGDRPPAEAAPAEARAHAGE</sequence>
<feature type="region of interest" description="Disordered" evidence="1">
    <location>
        <begin position="285"/>
        <end position="326"/>
    </location>
</feature>
<dbReference type="Pfam" id="PF19516">
    <property type="entry name" value="DUF6049"/>
    <property type="match status" value="2"/>
</dbReference>
<keyword evidence="4" id="KW-1185">Reference proteome</keyword>
<gene>
    <name evidence="3" type="ORF">SAMN04487968_11415</name>
</gene>
<dbReference type="InterPro" id="IPR046112">
    <property type="entry name" value="DUF6049"/>
</dbReference>
<name>A0A1I1NAJ6_9ACTN</name>
<feature type="transmembrane region" description="Helical" evidence="2">
    <location>
        <begin position="710"/>
        <end position="731"/>
    </location>
</feature>
<evidence type="ECO:0008006" key="5">
    <source>
        <dbReference type="Google" id="ProtNLM"/>
    </source>
</evidence>
<keyword evidence="2" id="KW-0812">Transmembrane</keyword>
<evidence type="ECO:0000313" key="3">
    <source>
        <dbReference type="EMBL" id="SFC90750.1"/>
    </source>
</evidence>